<dbReference type="EMBL" id="KB445651">
    <property type="protein sequence ID" value="EMD59903.1"/>
    <property type="molecule type" value="Genomic_DNA"/>
</dbReference>
<dbReference type="OMA" id="KWMGRRR"/>
<sequence length="101" mass="11835">MGSCWECDTLFFGNGRRRRKWMGRRRRKIPSWLIQSGGGGSAGKESVYGFSSQKDKNESFFDLLYQDSERFFYFKLPNKNGKSVCIIQFFCAFVFLLQLKC</sequence>
<reference evidence="1 2" key="1">
    <citation type="journal article" date="2012" name="PLoS Pathog.">
        <title>Diverse lifestyles and strategies of plant pathogenesis encoded in the genomes of eighteen Dothideomycetes fungi.</title>
        <authorList>
            <person name="Ohm R.A."/>
            <person name="Feau N."/>
            <person name="Henrissat B."/>
            <person name="Schoch C.L."/>
            <person name="Horwitz B.A."/>
            <person name="Barry K.W."/>
            <person name="Condon B.J."/>
            <person name="Copeland A.C."/>
            <person name="Dhillon B."/>
            <person name="Glaser F."/>
            <person name="Hesse C.N."/>
            <person name="Kosti I."/>
            <person name="LaButti K."/>
            <person name="Lindquist E.A."/>
            <person name="Lucas S."/>
            <person name="Salamov A.A."/>
            <person name="Bradshaw R.E."/>
            <person name="Ciuffetti L."/>
            <person name="Hamelin R.C."/>
            <person name="Kema G.H.J."/>
            <person name="Lawrence C."/>
            <person name="Scott J.A."/>
            <person name="Spatafora J.W."/>
            <person name="Turgeon B.G."/>
            <person name="de Wit P.J.G.M."/>
            <person name="Zhong S."/>
            <person name="Goodwin S.B."/>
            <person name="Grigoriev I.V."/>
        </authorList>
    </citation>
    <scope>NUCLEOTIDE SEQUENCE [LARGE SCALE GENOMIC DNA]</scope>
    <source>
        <strain evidence="2">ND90Pr / ATCC 201652</strain>
    </source>
</reference>
<reference evidence="2" key="2">
    <citation type="journal article" date="2013" name="PLoS Genet.">
        <title>Comparative genome structure, secondary metabolite, and effector coding capacity across Cochliobolus pathogens.</title>
        <authorList>
            <person name="Condon B.J."/>
            <person name="Leng Y."/>
            <person name="Wu D."/>
            <person name="Bushley K.E."/>
            <person name="Ohm R.A."/>
            <person name="Otillar R."/>
            <person name="Martin J."/>
            <person name="Schackwitz W."/>
            <person name="Grimwood J."/>
            <person name="MohdZainudin N."/>
            <person name="Xue C."/>
            <person name="Wang R."/>
            <person name="Manning V.A."/>
            <person name="Dhillon B."/>
            <person name="Tu Z.J."/>
            <person name="Steffenson B.J."/>
            <person name="Salamov A."/>
            <person name="Sun H."/>
            <person name="Lowry S."/>
            <person name="LaButti K."/>
            <person name="Han J."/>
            <person name="Copeland A."/>
            <person name="Lindquist E."/>
            <person name="Barry K."/>
            <person name="Schmutz J."/>
            <person name="Baker S.E."/>
            <person name="Ciuffetti L.M."/>
            <person name="Grigoriev I.V."/>
            <person name="Zhong S."/>
            <person name="Turgeon B.G."/>
        </authorList>
    </citation>
    <scope>NUCLEOTIDE SEQUENCE [LARGE SCALE GENOMIC DNA]</scope>
    <source>
        <strain evidence="2">ND90Pr / ATCC 201652</strain>
    </source>
</reference>
<organism evidence="1 2">
    <name type="scientific">Cochliobolus sativus (strain ND90Pr / ATCC 201652)</name>
    <name type="common">Common root rot and spot blotch fungus</name>
    <name type="synonym">Bipolaris sorokiniana</name>
    <dbReference type="NCBI Taxonomy" id="665912"/>
    <lineage>
        <taxon>Eukaryota</taxon>
        <taxon>Fungi</taxon>
        <taxon>Dikarya</taxon>
        <taxon>Ascomycota</taxon>
        <taxon>Pezizomycotina</taxon>
        <taxon>Dothideomycetes</taxon>
        <taxon>Pleosporomycetidae</taxon>
        <taxon>Pleosporales</taxon>
        <taxon>Pleosporineae</taxon>
        <taxon>Pleosporaceae</taxon>
        <taxon>Bipolaris</taxon>
    </lineage>
</organism>
<evidence type="ECO:0000313" key="1">
    <source>
        <dbReference type="EMBL" id="EMD59903.1"/>
    </source>
</evidence>
<dbReference type="AlphaFoldDB" id="M2RXV8"/>
<gene>
    <name evidence="1" type="ORF">COCSADRAFT_246624</name>
</gene>
<name>M2RXV8_COCSN</name>
<proteinExistence type="predicted"/>
<protein>
    <submittedName>
        <fullName evidence="1">Uncharacterized protein</fullName>
    </submittedName>
</protein>
<dbReference type="Proteomes" id="UP000016934">
    <property type="component" value="Unassembled WGS sequence"/>
</dbReference>
<dbReference type="GeneID" id="19135130"/>
<evidence type="ECO:0000313" key="2">
    <source>
        <dbReference type="Proteomes" id="UP000016934"/>
    </source>
</evidence>
<accession>M2RXV8</accession>
<dbReference type="KEGG" id="bsc:COCSADRAFT_246624"/>
<dbReference type="HOGENOM" id="CLU_2291469_0_0_1"/>
<dbReference type="RefSeq" id="XP_007704191.1">
    <property type="nucleotide sequence ID" value="XM_007706001.1"/>
</dbReference>
<dbReference type="OrthoDB" id="10500464at2759"/>
<keyword evidence="2" id="KW-1185">Reference proteome</keyword>